<accession>A0A1I2LM85</accession>
<dbReference type="STRING" id="35752.SAMN05421541_1238"/>
<dbReference type="Proteomes" id="UP000199645">
    <property type="component" value="Unassembled WGS sequence"/>
</dbReference>
<protein>
    <submittedName>
        <fullName evidence="2">Antibiotic biosynthesis monooxygenase</fullName>
    </submittedName>
</protein>
<keyword evidence="2" id="KW-0560">Oxidoreductase</keyword>
<feature type="domain" description="ABM" evidence="1">
    <location>
        <begin position="2"/>
        <end position="65"/>
    </location>
</feature>
<evidence type="ECO:0000313" key="3">
    <source>
        <dbReference type="Proteomes" id="UP000199645"/>
    </source>
</evidence>
<dbReference type="RefSeq" id="WP_093621502.1">
    <property type="nucleotide sequence ID" value="NZ_BOMT01000099.1"/>
</dbReference>
<dbReference type="OrthoDB" id="5193042at2"/>
<dbReference type="InterPro" id="IPR007138">
    <property type="entry name" value="ABM_dom"/>
</dbReference>
<name>A0A1I2LM85_9ACTN</name>
<reference evidence="2 3" key="1">
    <citation type="submission" date="2016-10" db="EMBL/GenBank/DDBJ databases">
        <authorList>
            <person name="de Groot N.N."/>
        </authorList>
    </citation>
    <scope>NUCLEOTIDE SEQUENCE [LARGE SCALE GENOMIC DNA]</scope>
    <source>
        <strain evidence="2 3">DSM 43019</strain>
    </source>
</reference>
<keyword evidence="2" id="KW-0503">Monooxygenase</keyword>
<dbReference type="AlphaFoldDB" id="A0A1I2LM85"/>
<dbReference type="GO" id="GO:0004497">
    <property type="term" value="F:monooxygenase activity"/>
    <property type="evidence" value="ECO:0007669"/>
    <property type="project" value="UniProtKB-KW"/>
</dbReference>
<dbReference type="InterPro" id="IPR011008">
    <property type="entry name" value="Dimeric_a/b-barrel"/>
</dbReference>
<keyword evidence="3" id="KW-1185">Reference proteome</keyword>
<evidence type="ECO:0000259" key="1">
    <source>
        <dbReference type="Pfam" id="PF03992"/>
    </source>
</evidence>
<gene>
    <name evidence="2" type="ORF">SAMN05421541_1238</name>
</gene>
<evidence type="ECO:0000313" key="2">
    <source>
        <dbReference type="EMBL" id="SFF80642.1"/>
    </source>
</evidence>
<dbReference type="EMBL" id="FONV01000023">
    <property type="protein sequence ID" value="SFF80642.1"/>
    <property type="molecule type" value="Genomic_DNA"/>
</dbReference>
<sequence length="113" mass="12206">MLVLNRFTVPTETQDGFRDQAHAALAALARTPGYRSGRLTRAIEDPAGWILVTEWESVGAYRRALGAFDVKVHATPLLALSLDEPSAFETLASAEPGADVVVTASDRAAEPWR</sequence>
<dbReference type="Gene3D" id="3.30.70.100">
    <property type="match status" value="1"/>
</dbReference>
<organism evidence="2 3">
    <name type="scientific">Actinoplanes philippinensis</name>
    <dbReference type="NCBI Taxonomy" id="35752"/>
    <lineage>
        <taxon>Bacteria</taxon>
        <taxon>Bacillati</taxon>
        <taxon>Actinomycetota</taxon>
        <taxon>Actinomycetes</taxon>
        <taxon>Micromonosporales</taxon>
        <taxon>Micromonosporaceae</taxon>
        <taxon>Actinoplanes</taxon>
    </lineage>
</organism>
<dbReference type="SUPFAM" id="SSF54909">
    <property type="entry name" value="Dimeric alpha+beta barrel"/>
    <property type="match status" value="1"/>
</dbReference>
<proteinExistence type="predicted"/>
<dbReference type="Pfam" id="PF03992">
    <property type="entry name" value="ABM"/>
    <property type="match status" value="1"/>
</dbReference>